<proteinExistence type="predicted"/>
<evidence type="ECO:0000259" key="1">
    <source>
        <dbReference type="Pfam" id="PF07238"/>
    </source>
</evidence>
<gene>
    <name evidence="2" type="ORF">Q6348_11025</name>
</gene>
<dbReference type="EMBL" id="JAUQYP010000001">
    <property type="protein sequence ID" value="MDO8107728.1"/>
    <property type="molecule type" value="Genomic_DNA"/>
</dbReference>
<sequence>MAFEADPCELRTPEGELIARGFVREHEDDTLVIDAQSLGNTWFDEGDVAVVEVFDADRGALTYHGAVEFAAAKRVRLRDLRLQVARQQRSAVRVPTDLPVPIVAQLGVEPGEEPGTVVATADVSAVVELSTPWMVTVIDLSAHGLRFLAEQRVDPGTRWRVVLPAPRRSLDLVVEVVRADEVRGGVAHGARFVDAHERDHDVLFGWVLDLQRQQLALRAERR</sequence>
<protein>
    <submittedName>
        <fullName evidence="2">PilZ domain-containing protein</fullName>
    </submittedName>
</protein>
<accession>A0ABT9DEB4</accession>
<name>A0ABT9DEB4_9CELL</name>
<dbReference type="Proteomes" id="UP001232536">
    <property type="component" value="Unassembled WGS sequence"/>
</dbReference>
<evidence type="ECO:0000313" key="3">
    <source>
        <dbReference type="Proteomes" id="UP001232536"/>
    </source>
</evidence>
<organism evidence="2 3">
    <name type="scientific">Actinotalea lenta</name>
    <dbReference type="NCBI Taxonomy" id="3064654"/>
    <lineage>
        <taxon>Bacteria</taxon>
        <taxon>Bacillati</taxon>
        <taxon>Actinomycetota</taxon>
        <taxon>Actinomycetes</taxon>
        <taxon>Micrococcales</taxon>
        <taxon>Cellulomonadaceae</taxon>
        <taxon>Actinotalea</taxon>
    </lineage>
</organism>
<dbReference type="Pfam" id="PF07238">
    <property type="entry name" value="PilZ"/>
    <property type="match status" value="1"/>
</dbReference>
<dbReference type="SUPFAM" id="SSF141371">
    <property type="entry name" value="PilZ domain-like"/>
    <property type="match status" value="1"/>
</dbReference>
<dbReference type="InterPro" id="IPR009875">
    <property type="entry name" value="PilZ_domain"/>
</dbReference>
<comment type="caution">
    <text evidence="2">The sequence shown here is derived from an EMBL/GenBank/DDBJ whole genome shotgun (WGS) entry which is preliminary data.</text>
</comment>
<feature type="domain" description="PilZ" evidence="1">
    <location>
        <begin position="87"/>
        <end position="207"/>
    </location>
</feature>
<dbReference type="RefSeq" id="WP_304601339.1">
    <property type="nucleotide sequence ID" value="NZ_JAUQYO010000001.1"/>
</dbReference>
<evidence type="ECO:0000313" key="2">
    <source>
        <dbReference type="EMBL" id="MDO8107728.1"/>
    </source>
</evidence>
<keyword evidence="3" id="KW-1185">Reference proteome</keyword>
<dbReference type="Gene3D" id="2.40.10.220">
    <property type="entry name" value="predicted glycosyltransferase like domains"/>
    <property type="match status" value="1"/>
</dbReference>
<reference evidence="2 3" key="1">
    <citation type="submission" date="2023-07" db="EMBL/GenBank/DDBJ databases">
        <title>Description of novel actinomycetes strains, isolated from tidal flat sediment.</title>
        <authorList>
            <person name="Lu C."/>
        </authorList>
    </citation>
    <scope>NUCLEOTIDE SEQUENCE [LARGE SCALE GENOMIC DNA]</scope>
    <source>
        <strain evidence="2 3">SYSU T00b441</strain>
    </source>
</reference>